<evidence type="ECO:0000259" key="2">
    <source>
        <dbReference type="Pfam" id="PF04235"/>
    </source>
</evidence>
<keyword evidence="1" id="KW-0472">Membrane</keyword>
<dbReference type="InterPro" id="IPR007349">
    <property type="entry name" value="DUF418"/>
</dbReference>
<evidence type="ECO:0000313" key="3">
    <source>
        <dbReference type="EMBL" id="GLU46049.1"/>
    </source>
</evidence>
<feature type="transmembrane region" description="Helical" evidence="1">
    <location>
        <begin position="64"/>
        <end position="87"/>
    </location>
</feature>
<dbReference type="InterPro" id="IPR052529">
    <property type="entry name" value="Bact_Transport_Assoc"/>
</dbReference>
<dbReference type="PANTHER" id="PTHR30590">
    <property type="entry name" value="INNER MEMBRANE PROTEIN"/>
    <property type="match status" value="1"/>
</dbReference>
<feature type="transmembrane region" description="Helical" evidence="1">
    <location>
        <begin position="366"/>
        <end position="387"/>
    </location>
</feature>
<proteinExistence type="predicted"/>
<feature type="transmembrane region" description="Helical" evidence="1">
    <location>
        <begin position="132"/>
        <end position="148"/>
    </location>
</feature>
<keyword evidence="4" id="KW-1185">Reference proteome</keyword>
<organism evidence="3 4">
    <name type="scientific">Nocardiopsis ansamitocini</name>
    <dbReference type="NCBI Taxonomy" id="1670832"/>
    <lineage>
        <taxon>Bacteria</taxon>
        <taxon>Bacillati</taxon>
        <taxon>Actinomycetota</taxon>
        <taxon>Actinomycetes</taxon>
        <taxon>Streptosporangiales</taxon>
        <taxon>Nocardiopsidaceae</taxon>
        <taxon>Nocardiopsis</taxon>
    </lineage>
</organism>
<accession>A0A9W6P2J2</accession>
<keyword evidence="1" id="KW-0812">Transmembrane</keyword>
<feature type="transmembrane region" description="Helical" evidence="1">
    <location>
        <begin position="215"/>
        <end position="243"/>
    </location>
</feature>
<keyword evidence="1" id="KW-1133">Transmembrane helix</keyword>
<feature type="transmembrane region" description="Helical" evidence="1">
    <location>
        <begin position="255"/>
        <end position="277"/>
    </location>
</feature>
<dbReference type="Pfam" id="PF04235">
    <property type="entry name" value="DUF418"/>
    <property type="match status" value="1"/>
</dbReference>
<dbReference type="EMBL" id="BSQG01000001">
    <property type="protein sequence ID" value="GLU46049.1"/>
    <property type="molecule type" value="Genomic_DNA"/>
</dbReference>
<dbReference type="RefSeq" id="WP_285756912.1">
    <property type="nucleotide sequence ID" value="NZ_BSQG01000001.1"/>
</dbReference>
<dbReference type="AlphaFoldDB" id="A0A9W6P2J2"/>
<evidence type="ECO:0000256" key="1">
    <source>
        <dbReference type="SAM" id="Phobius"/>
    </source>
</evidence>
<dbReference type="PANTHER" id="PTHR30590:SF2">
    <property type="entry name" value="INNER MEMBRANE PROTEIN"/>
    <property type="match status" value="1"/>
</dbReference>
<feature type="transmembrane region" description="Helical" evidence="1">
    <location>
        <begin position="297"/>
        <end position="319"/>
    </location>
</feature>
<feature type="domain" description="DUF418" evidence="2">
    <location>
        <begin position="241"/>
        <end position="407"/>
    </location>
</feature>
<feature type="transmembrane region" description="Helical" evidence="1">
    <location>
        <begin position="155"/>
        <end position="181"/>
    </location>
</feature>
<gene>
    <name evidence="3" type="ORF">Nans01_04000</name>
</gene>
<evidence type="ECO:0000313" key="4">
    <source>
        <dbReference type="Proteomes" id="UP001165092"/>
    </source>
</evidence>
<name>A0A9W6P2J2_9ACTN</name>
<feature type="transmembrane region" description="Helical" evidence="1">
    <location>
        <begin position="340"/>
        <end position="360"/>
    </location>
</feature>
<protein>
    <recommendedName>
        <fullName evidence="2">DUF418 domain-containing protein</fullName>
    </recommendedName>
</protein>
<sequence>MTTETPSSSLRTPAGRGERALAPDLARGLMLLLIALANTAWYLWASDSAATSIHPTDGSPADMIVQGVLITAVDMRVYPMFAFLFGYGMVQLSTRRRAATSERAALGLLRRRNLWLLLFGLVHAALLWMGDILGAYGLVGLLMGRLFLRRTDRTLLVWSGVLTGLLGLLVGFSVVGAVFAARGDWDPGASMNFLSMASAMLGEPDYLASVVQRLMFWPVLVLFQGVLSLVVPIALLLGFWAARRRVLEEPGRHPGLLRATAVLGIGVGWAGGLPHALHHVGVVEVSAASASVFQTSQLVTGLFCGIGYVAFFGLLAHRLSERAATSAPVVALTAVGKRSLSCYLAQSVLCAPLLAGWGLALGGQLHSASMAAFAIAVWLITVALAYLQELRGRRGPAETLLRRLTYRRAA</sequence>
<feature type="transmembrane region" description="Helical" evidence="1">
    <location>
        <begin position="25"/>
        <end position="44"/>
    </location>
</feature>
<feature type="transmembrane region" description="Helical" evidence="1">
    <location>
        <begin position="108"/>
        <end position="126"/>
    </location>
</feature>
<comment type="caution">
    <text evidence="3">The sequence shown here is derived from an EMBL/GenBank/DDBJ whole genome shotgun (WGS) entry which is preliminary data.</text>
</comment>
<dbReference type="Proteomes" id="UP001165092">
    <property type="component" value="Unassembled WGS sequence"/>
</dbReference>
<reference evidence="3" key="1">
    <citation type="submission" date="2023-02" db="EMBL/GenBank/DDBJ databases">
        <title>Nocardiopsis ansamitocini NBRC 112285.</title>
        <authorList>
            <person name="Ichikawa N."/>
            <person name="Sato H."/>
            <person name="Tonouchi N."/>
        </authorList>
    </citation>
    <scope>NUCLEOTIDE SEQUENCE</scope>
    <source>
        <strain evidence="3">NBRC 112285</strain>
    </source>
</reference>